<name>A0ABN8SXJ1_9CNID</name>
<evidence type="ECO:0008006" key="3">
    <source>
        <dbReference type="Google" id="ProtNLM"/>
    </source>
</evidence>
<gene>
    <name evidence="1" type="ORF">PEVE_00032173</name>
</gene>
<dbReference type="SUPFAM" id="SSF56219">
    <property type="entry name" value="DNase I-like"/>
    <property type="match status" value="1"/>
</dbReference>
<accession>A0ABN8SXJ1</accession>
<proteinExistence type="predicted"/>
<organism evidence="1 2">
    <name type="scientific">Porites evermanni</name>
    <dbReference type="NCBI Taxonomy" id="104178"/>
    <lineage>
        <taxon>Eukaryota</taxon>
        <taxon>Metazoa</taxon>
        <taxon>Cnidaria</taxon>
        <taxon>Anthozoa</taxon>
        <taxon>Hexacorallia</taxon>
        <taxon>Scleractinia</taxon>
        <taxon>Fungiina</taxon>
        <taxon>Poritidae</taxon>
        <taxon>Porites</taxon>
    </lineage>
</organism>
<evidence type="ECO:0000313" key="1">
    <source>
        <dbReference type="EMBL" id="CAH3196259.1"/>
    </source>
</evidence>
<dbReference type="EMBL" id="CALNXI010004664">
    <property type="protein sequence ID" value="CAH3196259.1"/>
    <property type="molecule type" value="Genomic_DNA"/>
</dbReference>
<dbReference type="Gene3D" id="3.60.10.10">
    <property type="entry name" value="Endonuclease/exonuclease/phosphatase"/>
    <property type="match status" value="1"/>
</dbReference>
<dbReference type="Proteomes" id="UP001159427">
    <property type="component" value="Unassembled WGS sequence"/>
</dbReference>
<evidence type="ECO:0000313" key="2">
    <source>
        <dbReference type="Proteomes" id="UP001159427"/>
    </source>
</evidence>
<sequence length="140" mass="16575">MTIVASINCQGLRSAERRKTAFSFFTRSRFDIIFLQETHWTADMEIEIQRDWEGHVSCTHGTNSARGAEILISSHLDQNKLGGDPNSRQAATYFLRPFYERYDLCDIWREQHKDERNYTWTGRMTSNHLFIPTRTDFFPY</sequence>
<dbReference type="InterPro" id="IPR036691">
    <property type="entry name" value="Endo/exonu/phosph_ase_sf"/>
</dbReference>
<keyword evidence="2" id="KW-1185">Reference proteome</keyword>
<comment type="caution">
    <text evidence="1">The sequence shown here is derived from an EMBL/GenBank/DDBJ whole genome shotgun (WGS) entry which is preliminary data.</text>
</comment>
<reference evidence="1 2" key="1">
    <citation type="submission" date="2022-05" db="EMBL/GenBank/DDBJ databases">
        <authorList>
            <consortium name="Genoscope - CEA"/>
            <person name="William W."/>
        </authorList>
    </citation>
    <scope>NUCLEOTIDE SEQUENCE [LARGE SCALE GENOMIC DNA]</scope>
</reference>
<protein>
    <recommendedName>
        <fullName evidence="3">Endonuclease/exonuclease/phosphatase domain-containing protein</fullName>
    </recommendedName>
</protein>